<reference evidence="4" key="1">
    <citation type="submission" date="2017-01" db="EMBL/GenBank/DDBJ databases">
        <authorList>
            <person name="Wang Y."/>
            <person name="White M."/>
            <person name="Kvist S."/>
            <person name="Moncalvo J.-M."/>
        </authorList>
    </citation>
    <scope>NUCLEOTIDE SEQUENCE [LARGE SCALE GENOMIC DNA]</scope>
    <source>
        <strain evidence="4">ID-206-W2</strain>
    </source>
</reference>
<evidence type="ECO:0000313" key="3">
    <source>
        <dbReference type="EMBL" id="OMJ29328.1"/>
    </source>
</evidence>
<gene>
    <name evidence="3" type="ORF">AYI69_g1173</name>
</gene>
<dbReference type="InterPro" id="IPR002838">
    <property type="entry name" value="AIM24"/>
</dbReference>
<comment type="similarity">
    <text evidence="1">Belongs to the AIM24 family.</text>
</comment>
<feature type="compositionally biased region" description="Low complexity" evidence="2">
    <location>
        <begin position="196"/>
        <end position="212"/>
    </location>
</feature>
<organism evidence="3 4">
    <name type="scientific">Smittium culicis</name>
    <dbReference type="NCBI Taxonomy" id="133412"/>
    <lineage>
        <taxon>Eukaryota</taxon>
        <taxon>Fungi</taxon>
        <taxon>Fungi incertae sedis</taxon>
        <taxon>Zoopagomycota</taxon>
        <taxon>Kickxellomycotina</taxon>
        <taxon>Harpellomycetes</taxon>
        <taxon>Harpellales</taxon>
        <taxon>Legeriomycetaceae</taxon>
        <taxon>Smittium</taxon>
    </lineage>
</organism>
<dbReference type="Gene3D" id="3.60.160.10">
    <property type="entry name" value="Mitochondrial biogenesis AIM24"/>
    <property type="match status" value="1"/>
</dbReference>
<protein>
    <recommendedName>
        <fullName evidence="1">Altered inheritance of mitochondria protein 24, mitochondrial</fullName>
    </recommendedName>
</protein>
<dbReference type="OrthoDB" id="1705416at2759"/>
<comment type="caution">
    <text evidence="3">The sequence shown here is derived from an EMBL/GenBank/DDBJ whole genome shotgun (WGS) entry which is preliminary data.</text>
</comment>
<evidence type="ECO:0000256" key="2">
    <source>
        <dbReference type="SAM" id="MobiDB-lite"/>
    </source>
</evidence>
<dbReference type="AlphaFoldDB" id="A0A1R1YQZ7"/>
<proteinExistence type="inferred from homology"/>
<feature type="compositionally biased region" description="Polar residues" evidence="2">
    <location>
        <begin position="213"/>
        <end position="224"/>
    </location>
</feature>
<dbReference type="GO" id="GO:0005739">
    <property type="term" value="C:mitochondrion"/>
    <property type="evidence" value="ECO:0007669"/>
    <property type="project" value="UniProtKB-SubCell"/>
</dbReference>
<dbReference type="Proteomes" id="UP000187429">
    <property type="component" value="Unassembled WGS sequence"/>
</dbReference>
<evidence type="ECO:0000313" key="4">
    <source>
        <dbReference type="Proteomes" id="UP000187429"/>
    </source>
</evidence>
<keyword evidence="1" id="KW-0496">Mitochondrion</keyword>
<dbReference type="InterPro" id="IPR016031">
    <property type="entry name" value="Trp_RNA-bd_attenuator-like_dom"/>
</dbReference>
<dbReference type="InterPro" id="IPR036983">
    <property type="entry name" value="AIM24_sf"/>
</dbReference>
<name>A0A1R1YQZ7_9FUNG</name>
<sequence>MLVQATEKIDGNVLLEAFNVLKGNKIRHKTGIFMPETQTGVCGDLVFAPNLSGDIVEIKLNGLSTFLVSRMHLLAYTNLVSTKKAASLQAIGNSPSSDIGDINVLWGKTGGTNGYVTATGEGSLLISSNAGLFKLKLVDGEEYMVDSSHVVCWNSSVTQTINQDAPVIRKFWKSTKADHIPSKSNKPSTKSHHPQENVQESTNTNTETSQQSITSASKQNPSSNAVKSFASRTAAKLNAALIAFFKSLSTASANLLSDTLALLMYKLKSSIKNGYSSPKLITIKGPGEVYLTSKSTTNLINRVKQKLY</sequence>
<keyword evidence="4" id="KW-1185">Reference proteome</keyword>
<dbReference type="Pfam" id="PF01987">
    <property type="entry name" value="AIM24"/>
    <property type="match status" value="1"/>
</dbReference>
<comment type="subcellular location">
    <subcellularLocation>
        <location evidence="1">Mitochondrion</location>
    </subcellularLocation>
</comment>
<evidence type="ECO:0000256" key="1">
    <source>
        <dbReference type="RuleBase" id="RU363045"/>
    </source>
</evidence>
<dbReference type="EMBL" id="LSSM01000315">
    <property type="protein sequence ID" value="OMJ29328.1"/>
    <property type="molecule type" value="Genomic_DNA"/>
</dbReference>
<dbReference type="SUPFAM" id="SSF51219">
    <property type="entry name" value="TRAP-like"/>
    <property type="match status" value="1"/>
</dbReference>
<accession>A0A1R1YQZ7</accession>
<feature type="region of interest" description="Disordered" evidence="2">
    <location>
        <begin position="176"/>
        <end position="224"/>
    </location>
</feature>